<evidence type="ECO:0000256" key="7">
    <source>
        <dbReference type="ARBA" id="ARBA00023288"/>
    </source>
</evidence>
<keyword evidence="5" id="KW-0472">Membrane</keyword>
<evidence type="ECO:0000313" key="12">
    <source>
        <dbReference type="Proteomes" id="UP000244722"/>
    </source>
</evidence>
<evidence type="ECO:0000259" key="10">
    <source>
        <dbReference type="Pfam" id="PF20238"/>
    </source>
</evidence>
<protein>
    <recommendedName>
        <fullName evidence="10">Copper acquisition factor BIM1-like domain-containing protein</fullName>
    </recommendedName>
</protein>
<keyword evidence="4 9" id="KW-0732">Signal</keyword>
<dbReference type="Pfam" id="PF20238">
    <property type="entry name" value="BIM1-like_dom"/>
    <property type="match status" value="1"/>
</dbReference>
<organism evidence="11 12">
    <name type="scientific">Tuber borchii</name>
    <name type="common">White truffle</name>
    <dbReference type="NCBI Taxonomy" id="42251"/>
    <lineage>
        <taxon>Eukaryota</taxon>
        <taxon>Fungi</taxon>
        <taxon>Dikarya</taxon>
        <taxon>Ascomycota</taxon>
        <taxon>Pezizomycotina</taxon>
        <taxon>Pezizomycetes</taxon>
        <taxon>Pezizales</taxon>
        <taxon>Tuberaceae</taxon>
        <taxon>Tuber</taxon>
    </lineage>
</organism>
<comment type="subcellular location">
    <subcellularLocation>
        <location evidence="1">Cell membrane</location>
        <topology evidence="1">Lipid-anchor</topology>
        <topology evidence="1">GPI-anchor</topology>
    </subcellularLocation>
</comment>
<dbReference type="CDD" id="cd21176">
    <property type="entry name" value="LPMO_auxiliary-like"/>
    <property type="match status" value="1"/>
</dbReference>
<dbReference type="InterPro" id="IPR046936">
    <property type="entry name" value="BIM1-like"/>
</dbReference>
<dbReference type="GO" id="GO:0005886">
    <property type="term" value="C:plasma membrane"/>
    <property type="evidence" value="ECO:0007669"/>
    <property type="project" value="UniProtKB-SubCell"/>
</dbReference>
<keyword evidence="12" id="KW-1185">Reference proteome</keyword>
<dbReference type="EMBL" id="NESQ01000423">
    <property type="protein sequence ID" value="PUU73037.1"/>
    <property type="molecule type" value="Genomic_DNA"/>
</dbReference>
<feature type="chain" id="PRO_5015675182" description="Copper acquisition factor BIM1-like domain-containing protein" evidence="9">
    <location>
        <begin position="20"/>
        <end position="220"/>
    </location>
</feature>
<evidence type="ECO:0000256" key="2">
    <source>
        <dbReference type="ARBA" id="ARBA00022475"/>
    </source>
</evidence>
<name>A0A2T6ZC12_TUBBO</name>
<keyword evidence="7" id="KW-0449">Lipoprotein</keyword>
<evidence type="ECO:0000256" key="3">
    <source>
        <dbReference type="ARBA" id="ARBA00022622"/>
    </source>
</evidence>
<evidence type="ECO:0000256" key="5">
    <source>
        <dbReference type="ARBA" id="ARBA00023136"/>
    </source>
</evidence>
<reference evidence="11 12" key="1">
    <citation type="submission" date="2017-04" db="EMBL/GenBank/DDBJ databases">
        <title>Draft genome sequence of Tuber borchii Vittad., a whitish edible truffle.</title>
        <authorList>
            <consortium name="DOE Joint Genome Institute"/>
            <person name="Murat C."/>
            <person name="Kuo A."/>
            <person name="Barry K.W."/>
            <person name="Clum A."/>
            <person name="Dockter R.B."/>
            <person name="Fauchery L."/>
            <person name="Iotti M."/>
            <person name="Kohler A."/>
            <person name="Labutti K."/>
            <person name="Lindquist E.A."/>
            <person name="Lipzen A."/>
            <person name="Ohm R.A."/>
            <person name="Wang M."/>
            <person name="Grigoriev I.V."/>
            <person name="Zambonelli A."/>
            <person name="Martin F.M."/>
        </authorList>
    </citation>
    <scope>NUCLEOTIDE SEQUENCE [LARGE SCALE GENOMIC DNA]</scope>
    <source>
        <strain evidence="11 12">Tbo3840</strain>
    </source>
</reference>
<dbReference type="STRING" id="42251.A0A2T6ZC12"/>
<feature type="region of interest" description="Disordered" evidence="8">
    <location>
        <begin position="27"/>
        <end position="52"/>
    </location>
</feature>
<dbReference type="OrthoDB" id="2146436at2759"/>
<dbReference type="Proteomes" id="UP000244722">
    <property type="component" value="Unassembled WGS sequence"/>
</dbReference>
<evidence type="ECO:0000256" key="1">
    <source>
        <dbReference type="ARBA" id="ARBA00004609"/>
    </source>
</evidence>
<feature type="compositionally biased region" description="Low complexity" evidence="8">
    <location>
        <begin position="168"/>
        <end position="195"/>
    </location>
</feature>
<feature type="region of interest" description="Disordered" evidence="8">
    <location>
        <begin position="156"/>
        <end position="195"/>
    </location>
</feature>
<keyword evidence="2" id="KW-1003">Cell membrane</keyword>
<evidence type="ECO:0000313" key="11">
    <source>
        <dbReference type="EMBL" id="PUU73037.1"/>
    </source>
</evidence>
<comment type="caution">
    <text evidence="11">The sequence shown here is derived from an EMBL/GenBank/DDBJ whole genome shotgun (WGS) entry which is preliminary data.</text>
</comment>
<dbReference type="PANTHER" id="PTHR34992">
    <property type="entry name" value="HYPHAL ANASTAMOSIS-7 PROTEIN"/>
    <property type="match status" value="1"/>
</dbReference>
<accession>A0A2T6ZC12</accession>
<evidence type="ECO:0000256" key="8">
    <source>
        <dbReference type="SAM" id="MobiDB-lite"/>
    </source>
</evidence>
<gene>
    <name evidence="11" type="ORF">B9Z19DRAFT_1095964</name>
</gene>
<proteinExistence type="predicted"/>
<dbReference type="AlphaFoldDB" id="A0A2T6ZC12"/>
<dbReference type="InterPro" id="IPR046530">
    <property type="entry name" value="BIM1-like_dom"/>
</dbReference>
<keyword evidence="6" id="KW-0325">Glycoprotein</keyword>
<sequence length="220" mass="22449">MKTTSILLTLLSIPLFVRAHFQLTYPPSRGDNDQTQATSPCGGLDTPSKTRTSWSVTGGQLKFEAGHDEADTAVYLGIGNNPSRDDFNITLAPRFQQIGLGTFCWNQLNVPNGTPGVSDGVNATIQVVQAGHTEGGLYNCADITFVSSPPGGISPCANSSGVSGEPEAAGSNSNPGNSSSASSSAKPSGTSKPSGGNVNAIQGIVFVGAGVMAVMGGWML</sequence>
<feature type="signal peptide" evidence="9">
    <location>
        <begin position="1"/>
        <end position="19"/>
    </location>
</feature>
<feature type="domain" description="Copper acquisition factor BIM1-like" evidence="10">
    <location>
        <begin position="18"/>
        <end position="161"/>
    </location>
</feature>
<evidence type="ECO:0000256" key="6">
    <source>
        <dbReference type="ARBA" id="ARBA00023180"/>
    </source>
</evidence>
<dbReference type="PANTHER" id="PTHR34992:SF1">
    <property type="entry name" value="COPPER ACQUISITION FACTOR BIM1-LIKE DOMAIN-CONTAINING PROTEIN"/>
    <property type="match status" value="1"/>
</dbReference>
<keyword evidence="3" id="KW-0336">GPI-anchor</keyword>
<evidence type="ECO:0000256" key="9">
    <source>
        <dbReference type="SAM" id="SignalP"/>
    </source>
</evidence>
<evidence type="ECO:0000256" key="4">
    <source>
        <dbReference type="ARBA" id="ARBA00022729"/>
    </source>
</evidence>
<dbReference type="GO" id="GO:0098552">
    <property type="term" value="C:side of membrane"/>
    <property type="evidence" value="ECO:0007669"/>
    <property type="project" value="UniProtKB-KW"/>
</dbReference>